<evidence type="ECO:0000313" key="12">
    <source>
        <dbReference type="EMBL" id="PPB47899.1"/>
    </source>
</evidence>
<dbReference type="Pfam" id="PF13625">
    <property type="entry name" value="Helicase_C_3"/>
    <property type="match status" value="1"/>
</dbReference>
<protein>
    <recommendedName>
        <fullName evidence="8">DNA 3'-5' helicase</fullName>
        <ecNumber evidence="8">5.6.2.4</ecNumber>
    </recommendedName>
</protein>
<evidence type="ECO:0000256" key="4">
    <source>
        <dbReference type="ARBA" id="ARBA00022806"/>
    </source>
</evidence>
<evidence type="ECO:0000256" key="2">
    <source>
        <dbReference type="ARBA" id="ARBA00022741"/>
    </source>
</evidence>
<comment type="caution">
    <text evidence="12">The sequence shown here is derived from an EMBL/GenBank/DDBJ whole genome shotgun (WGS) entry which is preliminary data.</text>
</comment>
<evidence type="ECO:0000256" key="3">
    <source>
        <dbReference type="ARBA" id="ARBA00022801"/>
    </source>
</evidence>
<feature type="domain" description="Helicase C-terminal" evidence="11">
    <location>
        <begin position="398"/>
        <end position="550"/>
    </location>
</feature>
<keyword evidence="4 12" id="KW-0347">Helicase</keyword>
<dbReference type="CDD" id="cd18029">
    <property type="entry name" value="DEXHc_XPB"/>
    <property type="match status" value="1"/>
</dbReference>
<dbReference type="Pfam" id="PF16203">
    <property type="entry name" value="ERCC3_RAD25_C"/>
    <property type="match status" value="1"/>
</dbReference>
<dbReference type="OrthoDB" id="3713880at2"/>
<keyword evidence="2" id="KW-0547">Nucleotide-binding</keyword>
<comment type="catalytic activity">
    <reaction evidence="9">
        <text>ATP + H2O = ADP + phosphate + H(+)</text>
        <dbReference type="Rhea" id="RHEA:13065"/>
        <dbReference type="ChEBI" id="CHEBI:15377"/>
        <dbReference type="ChEBI" id="CHEBI:15378"/>
        <dbReference type="ChEBI" id="CHEBI:30616"/>
        <dbReference type="ChEBI" id="CHEBI:43474"/>
        <dbReference type="ChEBI" id="CHEBI:456216"/>
        <dbReference type="EC" id="5.6.2.4"/>
    </reaction>
</comment>
<evidence type="ECO:0000256" key="9">
    <source>
        <dbReference type="ARBA" id="ARBA00048988"/>
    </source>
</evidence>
<sequence length="551" mass="61158">MVDGPLIVQSDKTILLEVDHEQATEARHAIAAFAELERAPEHVHSYRLTPLGLWNARAAGLDAERVLDTLLKYSRFPVPHALLIDIEDTMSRYGRLRLEKDPQHGLVLRTTDYPVLEEVLHAKKIQPLLGPRIDGETVVVHSSQRGQLKQLLLKLGWPAEDFAGYVDGTPHPIVLDEDGWTLRPYQRLAVENFWSGGSGVVVLPCGAGKTLVGAAAMATSQTTTLILVTNTVSARQWKDELLKRTSLTAEEIGEYSGAVKEVRPVTIATYQVLTTRRGGLYPHLELLDANDWGLIVYDEVHLLPAPIFKMTADLQARRRLGLTATLVREDGREGEVFSLIGPKRYDAPWKDIEAQGYIAPADCVEVRVDLPRDERVAYAMADDGDKYRLCATSDTKSDVVERLVAVHPGEQLLVIGQYIDQLDDLAARLDAPVIKGETSVKERQRLFDAFRSGEITVLVVSKVANFSIDLPEASVAIQVSGSFGSRQEEAQRLGRLLRPKADGRAARFYTVVARDTLDQDFAAKRQRFLAEQGYAYRILDATAIADSEPRD</sequence>
<evidence type="ECO:0000259" key="10">
    <source>
        <dbReference type="PROSITE" id="PS51192"/>
    </source>
</evidence>
<dbReference type="Proteomes" id="UP000239297">
    <property type="component" value="Unassembled WGS sequence"/>
</dbReference>
<keyword evidence="5" id="KW-0067">ATP-binding</keyword>
<dbReference type="InterPro" id="IPR027417">
    <property type="entry name" value="P-loop_NTPase"/>
</dbReference>
<gene>
    <name evidence="12" type="ORF">C4K88_15605</name>
</gene>
<reference evidence="12 13" key="1">
    <citation type="journal article" date="2014" name="Int. J. Syst. Evol. Microbiol.">
        <title>Arthrobacter pityocampae sp. nov., isolated from Thaumetopoea pityocampa (Lep., Thaumetopoeidae).</title>
        <authorList>
            <person name="Ince I.A."/>
            <person name="Demirbag Z."/>
            <person name="Kati H."/>
        </authorList>
    </citation>
    <scope>NUCLEOTIDE SEQUENCE [LARGE SCALE GENOMIC DNA]</scope>
    <source>
        <strain evidence="12 13">Tp2</strain>
    </source>
</reference>
<dbReference type="NCBIfam" id="NF045503">
    <property type="entry name" value="repair_heli_XPB"/>
    <property type="match status" value="1"/>
</dbReference>
<dbReference type="AlphaFoldDB" id="A0A2S5ITM7"/>
<evidence type="ECO:0000313" key="13">
    <source>
        <dbReference type="Proteomes" id="UP000239297"/>
    </source>
</evidence>
<dbReference type="GO" id="GO:0005524">
    <property type="term" value="F:ATP binding"/>
    <property type="evidence" value="ECO:0007669"/>
    <property type="project" value="UniProtKB-KW"/>
</dbReference>
<dbReference type="InterPro" id="IPR001650">
    <property type="entry name" value="Helicase_C-like"/>
</dbReference>
<comment type="catalytic activity">
    <reaction evidence="7">
        <text>Couples ATP hydrolysis with the unwinding of duplex DNA by translocating in the 3'-5' direction.</text>
        <dbReference type="EC" id="5.6.2.4"/>
    </reaction>
</comment>
<dbReference type="PANTHER" id="PTHR11274">
    <property type="entry name" value="RAD25/XP-B DNA REPAIR HELICASE"/>
    <property type="match status" value="1"/>
</dbReference>
<keyword evidence="13" id="KW-1185">Reference proteome</keyword>
<feature type="domain" description="Helicase ATP-binding" evidence="10">
    <location>
        <begin position="190"/>
        <end position="344"/>
    </location>
</feature>
<dbReference type="Pfam" id="PF04851">
    <property type="entry name" value="ResIII"/>
    <property type="match status" value="1"/>
</dbReference>
<evidence type="ECO:0000256" key="5">
    <source>
        <dbReference type="ARBA" id="ARBA00022840"/>
    </source>
</evidence>
<dbReference type="EC" id="5.6.2.4" evidence="8"/>
<dbReference type="PANTHER" id="PTHR11274:SF0">
    <property type="entry name" value="GENERAL TRANSCRIPTION AND DNA REPAIR FACTOR IIH HELICASE SUBUNIT XPB"/>
    <property type="match status" value="1"/>
</dbReference>
<dbReference type="CDD" id="cd18789">
    <property type="entry name" value="SF2_C_XPB"/>
    <property type="match status" value="1"/>
</dbReference>
<comment type="similarity">
    <text evidence="1">Belongs to the helicase family. RAD25/XPB subfamily.</text>
</comment>
<proteinExistence type="inferred from homology"/>
<dbReference type="InterPro" id="IPR006935">
    <property type="entry name" value="Helicase/UvrB_N"/>
</dbReference>
<dbReference type="InterPro" id="IPR032830">
    <property type="entry name" value="XPB/Ssl2_N"/>
</dbReference>
<keyword evidence="6" id="KW-0413">Isomerase</keyword>
<accession>A0A2S5ITM7</accession>
<evidence type="ECO:0000256" key="7">
    <source>
        <dbReference type="ARBA" id="ARBA00034617"/>
    </source>
</evidence>
<evidence type="ECO:0000259" key="11">
    <source>
        <dbReference type="PROSITE" id="PS51194"/>
    </source>
</evidence>
<organism evidence="12 13">
    <name type="scientific">Arthrobacter pityocampae</name>
    <dbReference type="NCBI Taxonomy" id="547334"/>
    <lineage>
        <taxon>Bacteria</taxon>
        <taxon>Bacillati</taxon>
        <taxon>Actinomycetota</taxon>
        <taxon>Actinomycetes</taxon>
        <taxon>Micrococcales</taxon>
        <taxon>Micrococcaceae</taxon>
        <taxon>Arthrobacter</taxon>
    </lineage>
</organism>
<dbReference type="SUPFAM" id="SSF52540">
    <property type="entry name" value="P-loop containing nucleoside triphosphate hydrolases"/>
    <property type="match status" value="2"/>
</dbReference>
<dbReference type="InterPro" id="IPR050615">
    <property type="entry name" value="ATP-dep_DNA_Helicase"/>
</dbReference>
<evidence type="ECO:0000256" key="6">
    <source>
        <dbReference type="ARBA" id="ARBA00023235"/>
    </source>
</evidence>
<dbReference type="InterPro" id="IPR014001">
    <property type="entry name" value="Helicase_ATP-bd"/>
</dbReference>
<dbReference type="RefSeq" id="WP_104122593.1">
    <property type="nucleotide sequence ID" value="NZ_PRKW01000007.1"/>
</dbReference>
<dbReference type="InterPro" id="IPR032438">
    <property type="entry name" value="ERCC3_RAD25_C"/>
</dbReference>
<dbReference type="EMBL" id="PRKW01000007">
    <property type="protein sequence ID" value="PPB47899.1"/>
    <property type="molecule type" value="Genomic_DNA"/>
</dbReference>
<evidence type="ECO:0000256" key="8">
    <source>
        <dbReference type="ARBA" id="ARBA00034808"/>
    </source>
</evidence>
<dbReference type="SMART" id="SM00487">
    <property type="entry name" value="DEXDc"/>
    <property type="match status" value="1"/>
</dbReference>
<evidence type="ECO:0000256" key="1">
    <source>
        <dbReference type="ARBA" id="ARBA00006637"/>
    </source>
</evidence>
<dbReference type="GO" id="GO:0003677">
    <property type="term" value="F:DNA binding"/>
    <property type="evidence" value="ECO:0007669"/>
    <property type="project" value="InterPro"/>
</dbReference>
<dbReference type="PROSITE" id="PS51192">
    <property type="entry name" value="HELICASE_ATP_BIND_1"/>
    <property type="match status" value="1"/>
</dbReference>
<keyword evidence="3" id="KW-0378">Hydrolase</keyword>
<dbReference type="Gene3D" id="3.40.50.300">
    <property type="entry name" value="P-loop containing nucleotide triphosphate hydrolases"/>
    <property type="match status" value="2"/>
</dbReference>
<dbReference type="PRINTS" id="PR00851">
    <property type="entry name" value="XRODRMPGMNTB"/>
</dbReference>
<dbReference type="SMART" id="SM00490">
    <property type="entry name" value="HELICc"/>
    <property type="match status" value="1"/>
</dbReference>
<dbReference type="PROSITE" id="PS51194">
    <property type="entry name" value="HELICASE_CTER"/>
    <property type="match status" value="1"/>
</dbReference>
<dbReference type="GO" id="GO:0016787">
    <property type="term" value="F:hydrolase activity"/>
    <property type="evidence" value="ECO:0007669"/>
    <property type="project" value="UniProtKB-KW"/>
</dbReference>
<name>A0A2S5ITM7_9MICC</name>
<dbReference type="GO" id="GO:0043138">
    <property type="term" value="F:3'-5' DNA helicase activity"/>
    <property type="evidence" value="ECO:0007669"/>
    <property type="project" value="UniProtKB-EC"/>
</dbReference>